<dbReference type="InParanoid" id="A0CK76"/>
<keyword evidence="3" id="KW-1185">Reference proteome</keyword>
<evidence type="ECO:0000313" key="3">
    <source>
        <dbReference type="Proteomes" id="UP000000600"/>
    </source>
</evidence>
<proteinExistence type="predicted"/>
<dbReference type="Proteomes" id="UP000000600">
    <property type="component" value="Unassembled WGS sequence"/>
</dbReference>
<name>A0CK76_PARTE</name>
<dbReference type="GeneID" id="5024375"/>
<gene>
    <name evidence="2" type="ORF">GSPATT00000906001</name>
</gene>
<organism evidence="2 3">
    <name type="scientific">Paramecium tetraurelia</name>
    <dbReference type="NCBI Taxonomy" id="5888"/>
    <lineage>
        <taxon>Eukaryota</taxon>
        <taxon>Sar</taxon>
        <taxon>Alveolata</taxon>
        <taxon>Ciliophora</taxon>
        <taxon>Intramacronucleata</taxon>
        <taxon>Oligohymenophorea</taxon>
        <taxon>Peniculida</taxon>
        <taxon>Parameciidae</taxon>
        <taxon>Paramecium</taxon>
    </lineage>
</organism>
<dbReference type="EMBL" id="CT868096">
    <property type="protein sequence ID" value="CAK71193.1"/>
    <property type="molecule type" value="Genomic_DNA"/>
</dbReference>
<dbReference type="KEGG" id="ptm:GSPATT00000906001"/>
<evidence type="ECO:0000256" key="1">
    <source>
        <dbReference type="SAM" id="Coils"/>
    </source>
</evidence>
<sequence length="57" mass="7101">MFSKHLKQPRMKTNRQKRILIQMEMVNKQMKEIQNENLRQLRKRTNNSDEKLFQQTI</sequence>
<feature type="coiled-coil region" evidence="1">
    <location>
        <begin position="16"/>
        <end position="43"/>
    </location>
</feature>
<evidence type="ECO:0000313" key="2">
    <source>
        <dbReference type="EMBL" id="CAK71193.1"/>
    </source>
</evidence>
<dbReference type="HOGENOM" id="CLU_3000554_0_0_1"/>
<reference evidence="2 3" key="1">
    <citation type="journal article" date="2006" name="Nature">
        <title>Global trends of whole-genome duplications revealed by the ciliate Paramecium tetraurelia.</title>
        <authorList>
            <consortium name="Genoscope"/>
            <person name="Aury J.-M."/>
            <person name="Jaillon O."/>
            <person name="Duret L."/>
            <person name="Noel B."/>
            <person name="Jubin C."/>
            <person name="Porcel B.M."/>
            <person name="Segurens B."/>
            <person name="Daubin V."/>
            <person name="Anthouard V."/>
            <person name="Aiach N."/>
            <person name="Arnaiz O."/>
            <person name="Billaut A."/>
            <person name="Beisson J."/>
            <person name="Blanc I."/>
            <person name="Bouhouche K."/>
            <person name="Camara F."/>
            <person name="Duharcourt S."/>
            <person name="Guigo R."/>
            <person name="Gogendeau D."/>
            <person name="Katinka M."/>
            <person name="Keller A.-M."/>
            <person name="Kissmehl R."/>
            <person name="Klotz C."/>
            <person name="Koll F."/>
            <person name="Le Moue A."/>
            <person name="Lepere C."/>
            <person name="Malinsky S."/>
            <person name="Nowacki M."/>
            <person name="Nowak J.K."/>
            <person name="Plattner H."/>
            <person name="Poulain J."/>
            <person name="Ruiz F."/>
            <person name="Serrano V."/>
            <person name="Zagulski M."/>
            <person name="Dessen P."/>
            <person name="Betermier M."/>
            <person name="Weissenbach J."/>
            <person name="Scarpelli C."/>
            <person name="Schachter V."/>
            <person name="Sperling L."/>
            <person name="Meyer E."/>
            <person name="Cohen J."/>
            <person name="Wincker P."/>
        </authorList>
    </citation>
    <scope>NUCLEOTIDE SEQUENCE [LARGE SCALE GENOMIC DNA]</scope>
    <source>
        <strain evidence="2 3">Stock d4-2</strain>
    </source>
</reference>
<protein>
    <submittedName>
        <fullName evidence="2">Uncharacterized protein</fullName>
    </submittedName>
</protein>
<dbReference type="RefSeq" id="XP_001438590.1">
    <property type="nucleotide sequence ID" value="XM_001438553.1"/>
</dbReference>
<dbReference type="AlphaFoldDB" id="A0CK76"/>
<keyword evidence="1" id="KW-0175">Coiled coil</keyword>
<accession>A0CK76</accession>